<evidence type="ECO:0000313" key="7">
    <source>
        <dbReference type="Proteomes" id="UP001207742"/>
    </source>
</evidence>
<reference evidence="6 7" key="1">
    <citation type="submission" date="2022-10" db="EMBL/GenBank/DDBJ databases">
        <title>Chitinophaga nivalis PC15 sp. nov., isolated from Pyeongchang county, South Korea.</title>
        <authorList>
            <person name="Trinh H.N."/>
        </authorList>
    </citation>
    <scope>NUCLEOTIDE SEQUENCE [LARGE SCALE GENOMIC DNA]</scope>
    <source>
        <strain evidence="6 7">PC14</strain>
    </source>
</reference>
<dbReference type="Proteomes" id="UP001207742">
    <property type="component" value="Unassembled WGS sequence"/>
</dbReference>
<dbReference type="InterPro" id="IPR001789">
    <property type="entry name" value="Sig_transdc_resp-reg_receiver"/>
</dbReference>
<name>A0ABT3IHZ2_9BACT</name>
<dbReference type="InterPro" id="IPR058245">
    <property type="entry name" value="NreC/VraR/RcsB-like_REC"/>
</dbReference>
<dbReference type="PANTHER" id="PTHR43214">
    <property type="entry name" value="TWO-COMPONENT RESPONSE REGULATOR"/>
    <property type="match status" value="1"/>
</dbReference>
<feature type="domain" description="Response regulatory" evidence="5">
    <location>
        <begin position="3"/>
        <end position="119"/>
    </location>
</feature>
<protein>
    <submittedName>
        <fullName evidence="6">Response regulator transcription factor</fullName>
    </submittedName>
</protein>
<keyword evidence="7" id="KW-1185">Reference proteome</keyword>
<keyword evidence="2" id="KW-0238">DNA-binding</keyword>
<dbReference type="PROSITE" id="PS00622">
    <property type="entry name" value="HTH_LUXR_1"/>
    <property type="match status" value="1"/>
</dbReference>
<dbReference type="SMART" id="SM00421">
    <property type="entry name" value="HTH_LUXR"/>
    <property type="match status" value="1"/>
</dbReference>
<proteinExistence type="predicted"/>
<dbReference type="Gene3D" id="3.40.50.2300">
    <property type="match status" value="1"/>
</dbReference>
<evidence type="ECO:0000259" key="5">
    <source>
        <dbReference type="PROSITE" id="PS50110"/>
    </source>
</evidence>
<dbReference type="CDD" id="cd17535">
    <property type="entry name" value="REC_NarL-like"/>
    <property type="match status" value="1"/>
</dbReference>
<dbReference type="EMBL" id="JAPDNS010000001">
    <property type="protein sequence ID" value="MCW3483586.1"/>
    <property type="molecule type" value="Genomic_DNA"/>
</dbReference>
<evidence type="ECO:0000313" key="6">
    <source>
        <dbReference type="EMBL" id="MCW3483586.1"/>
    </source>
</evidence>
<feature type="domain" description="HTH luxR-type" evidence="4">
    <location>
        <begin position="140"/>
        <end position="205"/>
    </location>
</feature>
<sequence length="208" mass="23102">MIRVYFVDDHPLILEGLHSLLCLEKDIELAGQARNGASCLKFLLHHPVDVMLLDITLSDISGADLCATIKRRYPQVKVLGLSYQKEKKHLQDMMENGASGCMLINTNKEELLTAIHTVHAGGIYLSPDAEETLHGPLHNGRVHTPHVTKREKEVLSLIANGNTNLEIAEKLFISADTVDSHRRNLLGKLKARNTAMLIKCAIDNQLLC</sequence>
<keyword evidence="1 3" id="KW-0597">Phosphoprotein</keyword>
<dbReference type="PRINTS" id="PR00038">
    <property type="entry name" value="HTHLUXR"/>
</dbReference>
<dbReference type="Pfam" id="PF00072">
    <property type="entry name" value="Response_reg"/>
    <property type="match status" value="1"/>
</dbReference>
<gene>
    <name evidence="6" type="ORF">OL497_06760</name>
</gene>
<evidence type="ECO:0000256" key="3">
    <source>
        <dbReference type="PROSITE-ProRule" id="PRU00169"/>
    </source>
</evidence>
<dbReference type="InterPro" id="IPR039420">
    <property type="entry name" value="WalR-like"/>
</dbReference>
<feature type="modified residue" description="4-aspartylphosphate" evidence="3">
    <location>
        <position position="54"/>
    </location>
</feature>
<dbReference type="RefSeq" id="WP_264729072.1">
    <property type="nucleotide sequence ID" value="NZ_JAPDNR010000001.1"/>
</dbReference>
<evidence type="ECO:0000256" key="2">
    <source>
        <dbReference type="ARBA" id="ARBA00023125"/>
    </source>
</evidence>
<evidence type="ECO:0000256" key="1">
    <source>
        <dbReference type="ARBA" id="ARBA00022553"/>
    </source>
</evidence>
<dbReference type="SMART" id="SM00448">
    <property type="entry name" value="REC"/>
    <property type="match status" value="1"/>
</dbReference>
<dbReference type="PANTHER" id="PTHR43214:SF43">
    <property type="entry name" value="TWO-COMPONENT RESPONSE REGULATOR"/>
    <property type="match status" value="1"/>
</dbReference>
<dbReference type="SUPFAM" id="SSF46894">
    <property type="entry name" value="C-terminal effector domain of the bipartite response regulators"/>
    <property type="match status" value="1"/>
</dbReference>
<dbReference type="InterPro" id="IPR011006">
    <property type="entry name" value="CheY-like_superfamily"/>
</dbReference>
<organism evidence="6 7">
    <name type="scientific">Chitinophaga nivalis</name>
    <dbReference type="NCBI Taxonomy" id="2991709"/>
    <lineage>
        <taxon>Bacteria</taxon>
        <taxon>Pseudomonadati</taxon>
        <taxon>Bacteroidota</taxon>
        <taxon>Chitinophagia</taxon>
        <taxon>Chitinophagales</taxon>
        <taxon>Chitinophagaceae</taxon>
        <taxon>Chitinophaga</taxon>
    </lineage>
</organism>
<dbReference type="CDD" id="cd06170">
    <property type="entry name" value="LuxR_C_like"/>
    <property type="match status" value="1"/>
</dbReference>
<dbReference type="InterPro" id="IPR016032">
    <property type="entry name" value="Sig_transdc_resp-reg_C-effctor"/>
</dbReference>
<dbReference type="PROSITE" id="PS50110">
    <property type="entry name" value="RESPONSE_REGULATORY"/>
    <property type="match status" value="1"/>
</dbReference>
<accession>A0ABT3IHZ2</accession>
<dbReference type="Pfam" id="PF00196">
    <property type="entry name" value="GerE"/>
    <property type="match status" value="1"/>
</dbReference>
<dbReference type="SUPFAM" id="SSF52172">
    <property type="entry name" value="CheY-like"/>
    <property type="match status" value="1"/>
</dbReference>
<evidence type="ECO:0000259" key="4">
    <source>
        <dbReference type="PROSITE" id="PS50043"/>
    </source>
</evidence>
<dbReference type="PROSITE" id="PS50043">
    <property type="entry name" value="HTH_LUXR_2"/>
    <property type="match status" value="1"/>
</dbReference>
<comment type="caution">
    <text evidence="6">The sequence shown here is derived from an EMBL/GenBank/DDBJ whole genome shotgun (WGS) entry which is preliminary data.</text>
</comment>
<dbReference type="InterPro" id="IPR000792">
    <property type="entry name" value="Tscrpt_reg_LuxR_C"/>
</dbReference>